<name>A0AC35U3P3_9BILA</name>
<evidence type="ECO:0000313" key="2">
    <source>
        <dbReference type="WBParaSite" id="RSKR_0000718200.1"/>
    </source>
</evidence>
<reference evidence="2" key="1">
    <citation type="submission" date="2016-11" db="UniProtKB">
        <authorList>
            <consortium name="WormBaseParasite"/>
        </authorList>
    </citation>
    <scope>IDENTIFICATION</scope>
    <source>
        <strain evidence="2">KR3021</strain>
    </source>
</reference>
<dbReference type="Proteomes" id="UP000095286">
    <property type="component" value="Unplaced"/>
</dbReference>
<protein>
    <submittedName>
        <fullName evidence="2">Histone deacetylase</fullName>
    </submittedName>
</protein>
<proteinExistence type="predicted"/>
<dbReference type="WBParaSite" id="RSKR_0000718200.1">
    <property type="protein sequence ID" value="RSKR_0000718200.1"/>
    <property type="gene ID" value="RSKR_0000718200"/>
</dbReference>
<sequence>MSMVTGEHYKRKVSYYYDSAIGNFYYGQSHVMKPNRMRMTHHLLLGYGLYRHLNVFRPYAASFEDMNKFHTTDYLIFLKESTPENFKTYYAEEMNKFNVLEDCPVFDGLYEFCQLSVGGTLAAAARINRQDSDIVINWMGGLHHAKKAEASGFCYTNDIVLGILELLKYHKRVLYVDIDVHHGDGVEEAFFTTDRVMTVSLHKYGNFFPGTGGIEDIGFGKGMKYSVNVPLKDGITDESYQSMFVPIMTKVMETFAPSVVVLQCGADSINGDRLGSFNLTLRGHGACLEFFRKYNIPLVVLGGGGYTPRNVSRCWTYETALALGKGQEISNNLPCNDFFEYFGPSYELHIDPSSAKDENDAHYLDSIRTKVLSNLKELEHVPSVQIHTQLEPAIDYRELDKIQADLADPDVRLHHTVTDKLIQDDGELYDSEAKDIGAKNCQNYNETSSSKETVGNPAEEPMVTD</sequence>
<organism evidence="1 2">
    <name type="scientific">Rhabditophanes sp. KR3021</name>
    <dbReference type="NCBI Taxonomy" id="114890"/>
    <lineage>
        <taxon>Eukaryota</taxon>
        <taxon>Metazoa</taxon>
        <taxon>Ecdysozoa</taxon>
        <taxon>Nematoda</taxon>
        <taxon>Chromadorea</taxon>
        <taxon>Rhabditida</taxon>
        <taxon>Tylenchina</taxon>
        <taxon>Panagrolaimomorpha</taxon>
        <taxon>Strongyloidoidea</taxon>
        <taxon>Alloionematidae</taxon>
        <taxon>Rhabditophanes</taxon>
    </lineage>
</organism>
<evidence type="ECO:0000313" key="1">
    <source>
        <dbReference type="Proteomes" id="UP000095286"/>
    </source>
</evidence>
<accession>A0AC35U3P3</accession>